<dbReference type="EMBL" id="RFLX01000118">
    <property type="protein sequence ID" value="RMI14392.1"/>
    <property type="molecule type" value="Genomic_DNA"/>
</dbReference>
<sequence length="101" mass="11993">MLREEAARLHAEIDRQRDYIKAQDVTILEDRQEAARQVEGVTAALLEMTVDRDRMENAWRVASMEHQRLLRSTTWRITAPLRWAMSHIPTSVRRLVRREAR</sequence>
<dbReference type="InParanoid" id="A0A3A9J8K8"/>
<gene>
    <name evidence="1" type="ORF">D6Z83_26995</name>
    <name evidence="2" type="ORF">EBE87_28025</name>
</gene>
<keyword evidence="3" id="KW-1185">Reference proteome</keyword>
<protein>
    <submittedName>
        <fullName evidence="1">Uncharacterized protein</fullName>
    </submittedName>
</protein>
<dbReference type="EMBL" id="RAQU01000359">
    <property type="protein sequence ID" value="RKK01063.1"/>
    <property type="molecule type" value="Genomic_DNA"/>
</dbReference>
<reference evidence="1 4" key="1">
    <citation type="submission" date="2018-09" db="EMBL/GenBank/DDBJ databases">
        <title>Roseomonas sp. nov., isolated from feces of Tibetan antelopes in the Qinghai-Tibet plateau, China.</title>
        <authorList>
            <person name="Tian Z."/>
        </authorList>
    </citation>
    <scope>NUCLEOTIDE SEQUENCE [LARGE SCALE GENOMIC DNA]</scope>
    <source>
        <strain evidence="2 3">Z23</strain>
        <strain evidence="1 4">Z24</strain>
    </source>
</reference>
<dbReference type="AlphaFoldDB" id="A0A3A9J8K8"/>
<evidence type="ECO:0000313" key="1">
    <source>
        <dbReference type="EMBL" id="RKK01063.1"/>
    </source>
</evidence>
<evidence type="ECO:0000313" key="3">
    <source>
        <dbReference type="Proteomes" id="UP000274097"/>
    </source>
</evidence>
<proteinExistence type="predicted"/>
<evidence type="ECO:0000313" key="2">
    <source>
        <dbReference type="EMBL" id="RMI14392.1"/>
    </source>
</evidence>
<dbReference type="Proteomes" id="UP000274097">
    <property type="component" value="Unassembled WGS sequence"/>
</dbReference>
<name>A0A3A9J8K8_9PROT</name>
<comment type="caution">
    <text evidence="1">The sequence shown here is derived from an EMBL/GenBank/DDBJ whole genome shotgun (WGS) entry which is preliminary data.</text>
</comment>
<evidence type="ECO:0000313" key="4">
    <source>
        <dbReference type="Proteomes" id="UP000278036"/>
    </source>
</evidence>
<accession>A0A3A9J8K8</accession>
<organism evidence="1 4">
    <name type="scientific">Teichococcus wenyumeiae</name>
    <dbReference type="NCBI Taxonomy" id="2478470"/>
    <lineage>
        <taxon>Bacteria</taxon>
        <taxon>Pseudomonadati</taxon>
        <taxon>Pseudomonadota</taxon>
        <taxon>Alphaproteobacteria</taxon>
        <taxon>Acetobacterales</taxon>
        <taxon>Roseomonadaceae</taxon>
        <taxon>Roseomonas</taxon>
    </lineage>
</organism>
<dbReference type="Proteomes" id="UP000278036">
    <property type="component" value="Unassembled WGS sequence"/>
</dbReference>